<evidence type="ECO:0000313" key="9">
    <source>
        <dbReference type="EMBL" id="KYO54375.1"/>
    </source>
</evidence>
<accession>A0A162LCW9</accession>
<dbReference type="GO" id="GO:0003677">
    <property type="term" value="F:DNA binding"/>
    <property type="evidence" value="ECO:0007669"/>
    <property type="project" value="UniProtKB-KW"/>
</dbReference>
<evidence type="ECO:0000256" key="3">
    <source>
        <dbReference type="ARBA" id="ARBA00023082"/>
    </source>
</evidence>
<evidence type="ECO:0000256" key="1">
    <source>
        <dbReference type="ARBA" id="ARBA00007788"/>
    </source>
</evidence>
<evidence type="ECO:0000256" key="2">
    <source>
        <dbReference type="ARBA" id="ARBA00023015"/>
    </source>
</evidence>
<dbReference type="InterPro" id="IPR007627">
    <property type="entry name" value="RNA_pol_sigma70_r2"/>
</dbReference>
<organism evidence="9 10">
    <name type="scientific">Tistrella mobilis</name>
    <dbReference type="NCBI Taxonomy" id="171437"/>
    <lineage>
        <taxon>Bacteria</taxon>
        <taxon>Pseudomonadati</taxon>
        <taxon>Pseudomonadota</taxon>
        <taxon>Alphaproteobacteria</taxon>
        <taxon>Geminicoccales</taxon>
        <taxon>Geminicoccaceae</taxon>
        <taxon>Tistrella</taxon>
    </lineage>
</organism>
<comment type="similarity">
    <text evidence="1 6">Belongs to the sigma-70 factor family.</text>
</comment>
<dbReference type="InterPro" id="IPR007630">
    <property type="entry name" value="RNA_pol_sigma70_r4"/>
</dbReference>
<dbReference type="AlphaFoldDB" id="A0A162LCW9"/>
<dbReference type="PRINTS" id="PR00046">
    <property type="entry name" value="SIGMA70FCT"/>
</dbReference>
<evidence type="ECO:0000259" key="8">
    <source>
        <dbReference type="PROSITE" id="PS00716"/>
    </source>
</evidence>
<gene>
    <name evidence="9" type="ORF">AUP44_03500</name>
</gene>
<dbReference type="InterPro" id="IPR013324">
    <property type="entry name" value="RNA_pol_sigma_r3/r4-like"/>
</dbReference>
<evidence type="ECO:0000256" key="5">
    <source>
        <dbReference type="ARBA" id="ARBA00023163"/>
    </source>
</evidence>
<feature type="domain" description="RNA polymerase sigma-70" evidence="7">
    <location>
        <begin position="74"/>
        <end position="87"/>
    </location>
</feature>
<dbReference type="GO" id="GO:0016987">
    <property type="term" value="F:sigma factor activity"/>
    <property type="evidence" value="ECO:0007669"/>
    <property type="project" value="UniProtKB-KW"/>
</dbReference>
<dbReference type="Gene3D" id="1.20.120.1810">
    <property type="match status" value="1"/>
</dbReference>
<keyword evidence="2 6" id="KW-0805">Transcription regulation</keyword>
<dbReference type="NCBIfam" id="NF005143">
    <property type="entry name" value="PRK06596.1"/>
    <property type="match status" value="1"/>
</dbReference>
<dbReference type="SUPFAM" id="SSF88659">
    <property type="entry name" value="Sigma3 and sigma4 domains of RNA polymerase sigma factors"/>
    <property type="match status" value="1"/>
</dbReference>
<dbReference type="NCBIfam" id="TIGR02937">
    <property type="entry name" value="sigma70-ECF"/>
    <property type="match status" value="1"/>
</dbReference>
<name>A0A162LCW9_9PROT</name>
<evidence type="ECO:0000259" key="7">
    <source>
        <dbReference type="PROSITE" id="PS00715"/>
    </source>
</evidence>
<dbReference type="GO" id="GO:0006352">
    <property type="term" value="P:DNA-templated transcription initiation"/>
    <property type="evidence" value="ECO:0007669"/>
    <property type="project" value="InterPro"/>
</dbReference>
<dbReference type="InterPro" id="IPR013325">
    <property type="entry name" value="RNA_pol_sigma_r2"/>
</dbReference>
<comment type="caution">
    <text evidence="9">The sequence shown here is derived from an EMBL/GenBank/DDBJ whole genome shotgun (WGS) entry which is preliminary data.</text>
</comment>
<dbReference type="GeneID" id="97243853"/>
<dbReference type="RefSeq" id="WP_062763107.1">
    <property type="nucleotide sequence ID" value="NZ_CP121045.1"/>
</dbReference>
<dbReference type="CDD" id="cd06171">
    <property type="entry name" value="Sigma70_r4"/>
    <property type="match status" value="1"/>
</dbReference>
<reference evidence="9 10" key="1">
    <citation type="submission" date="2015-12" db="EMBL/GenBank/DDBJ databases">
        <title>Genome sequence of Tistrella mobilis MCCC 1A02139.</title>
        <authorList>
            <person name="Lu L."/>
            <person name="Lai Q."/>
            <person name="Shao Z."/>
            <person name="Qian P."/>
        </authorList>
    </citation>
    <scope>NUCLEOTIDE SEQUENCE [LARGE SCALE GENOMIC DNA]</scope>
    <source>
        <strain evidence="9 10">MCCC 1A02139</strain>
    </source>
</reference>
<dbReference type="Proteomes" id="UP000075787">
    <property type="component" value="Unassembled WGS sequence"/>
</dbReference>
<keyword evidence="4 6" id="KW-0238">DNA-binding</keyword>
<proteinExistence type="inferred from homology"/>
<dbReference type="PIRSF" id="PIRSF000770">
    <property type="entry name" value="RNA_pol_sigma-SigE/K"/>
    <property type="match status" value="1"/>
</dbReference>
<keyword evidence="3 6" id="KW-0731">Sigma factor</keyword>
<dbReference type="PROSITE" id="PS00716">
    <property type="entry name" value="SIGMA70_2"/>
    <property type="match status" value="1"/>
</dbReference>
<dbReference type="Gene3D" id="1.20.140.160">
    <property type="match status" value="1"/>
</dbReference>
<dbReference type="PROSITE" id="PS00715">
    <property type="entry name" value="SIGMA70_1"/>
    <property type="match status" value="1"/>
</dbReference>
<dbReference type="PANTHER" id="PTHR30376:SF3">
    <property type="entry name" value="RNA POLYMERASE SIGMA FACTOR RPOH"/>
    <property type="match status" value="1"/>
</dbReference>
<evidence type="ECO:0000313" key="10">
    <source>
        <dbReference type="Proteomes" id="UP000075787"/>
    </source>
</evidence>
<dbReference type="SUPFAM" id="SSF88946">
    <property type="entry name" value="Sigma2 domain of RNA polymerase sigma factors"/>
    <property type="match status" value="1"/>
</dbReference>
<dbReference type="InterPro" id="IPR050813">
    <property type="entry name" value="Sigma-70_Factor"/>
</dbReference>
<feature type="domain" description="RNA polymerase sigma-70" evidence="8">
    <location>
        <begin position="251"/>
        <end position="277"/>
    </location>
</feature>
<dbReference type="Pfam" id="PF04542">
    <property type="entry name" value="Sigma70_r2"/>
    <property type="match status" value="1"/>
</dbReference>
<dbReference type="NCBIfam" id="NF005693">
    <property type="entry name" value="PRK07500.1"/>
    <property type="match status" value="1"/>
</dbReference>
<sequence>MAYLDTQDSQTADRRYIRQSMRAPLLEREEELALARAWRETGDEAALHRLVSAYARLVVSLAARFRNYALPMGDLVQEGNVGLMMAASRFDPDRNVRFSTYAMWWIRAAIQDFILRNHSIVRTGTTAGDKSLFFNLRRLRARLGEGTNGPISHEGRMKIALELGVDVAAVEAMEGRLSAADQSLDAGVDSEGGGDSWVDFLADDRPGPEEVVVELRDAGTRSRWLRRALRELNDRERVIIHERRLREDAVTLQELGEELGISKERVRQIEQRAIEKLRSSITRQMREAGERHRIEAVAG</sequence>
<dbReference type="Pfam" id="PF04545">
    <property type="entry name" value="Sigma70_r4"/>
    <property type="match status" value="1"/>
</dbReference>
<comment type="function">
    <text evidence="6">Sigma factors are initiation factors that promote the attachment of RNA polymerase to specific initiation sites and are then released.</text>
</comment>
<evidence type="ECO:0000256" key="4">
    <source>
        <dbReference type="ARBA" id="ARBA00023125"/>
    </source>
</evidence>
<dbReference type="InterPro" id="IPR014284">
    <property type="entry name" value="RNA_pol_sigma-70_dom"/>
</dbReference>
<protein>
    <recommendedName>
        <fullName evidence="6">RNA polymerase sigma factor</fullName>
    </recommendedName>
</protein>
<dbReference type="InterPro" id="IPR000943">
    <property type="entry name" value="RNA_pol_sigma70"/>
</dbReference>
<dbReference type="OrthoDB" id="9809557at2"/>
<dbReference type="EMBL" id="LPZR01000090">
    <property type="protein sequence ID" value="KYO54375.1"/>
    <property type="molecule type" value="Genomic_DNA"/>
</dbReference>
<keyword evidence="5 6" id="KW-0804">Transcription</keyword>
<evidence type="ECO:0000256" key="6">
    <source>
        <dbReference type="RuleBase" id="RU362124"/>
    </source>
</evidence>
<dbReference type="PANTHER" id="PTHR30376">
    <property type="entry name" value="SIGMA FACTOR RPOH HEAT SHOCK RELATED"/>
    <property type="match status" value="1"/>
</dbReference>